<keyword evidence="2" id="KW-1185">Reference proteome</keyword>
<dbReference type="Proteomes" id="UP000807469">
    <property type="component" value="Unassembled WGS sequence"/>
</dbReference>
<organism evidence="1 2">
    <name type="scientific">Pholiota conissans</name>
    <dbReference type="NCBI Taxonomy" id="109636"/>
    <lineage>
        <taxon>Eukaryota</taxon>
        <taxon>Fungi</taxon>
        <taxon>Dikarya</taxon>
        <taxon>Basidiomycota</taxon>
        <taxon>Agaricomycotina</taxon>
        <taxon>Agaricomycetes</taxon>
        <taxon>Agaricomycetidae</taxon>
        <taxon>Agaricales</taxon>
        <taxon>Agaricineae</taxon>
        <taxon>Strophariaceae</taxon>
        <taxon>Pholiota</taxon>
    </lineage>
</organism>
<name>A0A9P6CV82_9AGAR</name>
<evidence type="ECO:0000313" key="1">
    <source>
        <dbReference type="EMBL" id="KAF9473318.1"/>
    </source>
</evidence>
<comment type="caution">
    <text evidence="1">The sequence shown here is derived from an EMBL/GenBank/DDBJ whole genome shotgun (WGS) entry which is preliminary data.</text>
</comment>
<dbReference type="AlphaFoldDB" id="A0A9P6CV82"/>
<evidence type="ECO:0000313" key="2">
    <source>
        <dbReference type="Proteomes" id="UP000807469"/>
    </source>
</evidence>
<gene>
    <name evidence="1" type="ORF">BDN70DRAFT_885986</name>
</gene>
<reference evidence="1" key="1">
    <citation type="submission" date="2020-11" db="EMBL/GenBank/DDBJ databases">
        <authorList>
            <consortium name="DOE Joint Genome Institute"/>
            <person name="Ahrendt S."/>
            <person name="Riley R."/>
            <person name="Andreopoulos W."/>
            <person name="Labutti K."/>
            <person name="Pangilinan J."/>
            <person name="Ruiz-Duenas F.J."/>
            <person name="Barrasa J.M."/>
            <person name="Sanchez-Garcia M."/>
            <person name="Camarero S."/>
            <person name="Miyauchi S."/>
            <person name="Serrano A."/>
            <person name="Linde D."/>
            <person name="Babiker R."/>
            <person name="Drula E."/>
            <person name="Ayuso-Fernandez I."/>
            <person name="Pacheco R."/>
            <person name="Padilla G."/>
            <person name="Ferreira P."/>
            <person name="Barriuso J."/>
            <person name="Kellner H."/>
            <person name="Castanera R."/>
            <person name="Alfaro M."/>
            <person name="Ramirez L."/>
            <person name="Pisabarro A.G."/>
            <person name="Kuo A."/>
            <person name="Tritt A."/>
            <person name="Lipzen A."/>
            <person name="He G."/>
            <person name="Yan M."/>
            <person name="Ng V."/>
            <person name="Cullen D."/>
            <person name="Martin F."/>
            <person name="Rosso M.-N."/>
            <person name="Henrissat B."/>
            <person name="Hibbett D."/>
            <person name="Martinez A.T."/>
            <person name="Grigoriev I.V."/>
        </authorList>
    </citation>
    <scope>NUCLEOTIDE SEQUENCE</scope>
    <source>
        <strain evidence="1">CIRM-BRFM 674</strain>
    </source>
</reference>
<proteinExistence type="predicted"/>
<accession>A0A9P6CV82</accession>
<dbReference type="EMBL" id="MU155453">
    <property type="protein sequence ID" value="KAF9473318.1"/>
    <property type="molecule type" value="Genomic_DNA"/>
</dbReference>
<sequence length="154" mass="17929">MSPGPKIRSDCHLAQSYPTILNVVTDAARTSTRRMFFGNSRIMLSLRIIGWKRIQTCVQIRDSNGCAQESTRKHTIKPHATKYQRLAQLPDKSYAVIYSENSRHTERLGDGFKIFRLSRNVYAFCFSRKMFQGCEKIYPSKIVIELRERMEYLA</sequence>
<protein>
    <submittedName>
        <fullName evidence="1">Uncharacterized protein</fullName>
    </submittedName>
</protein>